<dbReference type="Proteomes" id="UP001302059">
    <property type="component" value="Unassembled WGS sequence"/>
</dbReference>
<dbReference type="EMBL" id="JASNGB010000012">
    <property type="protein sequence ID" value="MDL2343097.1"/>
    <property type="molecule type" value="Genomic_DNA"/>
</dbReference>
<name>A0ABT7JEV3_9DEIO</name>
<evidence type="ECO:0000313" key="2">
    <source>
        <dbReference type="Proteomes" id="UP001302059"/>
    </source>
</evidence>
<accession>A0ABT7JEV3</accession>
<gene>
    <name evidence="1" type="ORF">QOL99_02920</name>
</gene>
<comment type="caution">
    <text evidence="1">The sequence shown here is derived from an EMBL/GenBank/DDBJ whole genome shotgun (WGS) entry which is preliminary data.</text>
</comment>
<reference evidence="1 2" key="1">
    <citation type="submission" date="2023-05" db="EMBL/GenBank/DDBJ databases">
        <authorList>
            <person name="Gao F."/>
        </authorList>
    </citation>
    <scope>NUCLEOTIDE SEQUENCE [LARGE SCALE GENOMIC DNA]</scope>
    <source>
        <strain evidence="1 2">MIMF12</strain>
    </source>
</reference>
<dbReference type="RefSeq" id="WP_285521133.1">
    <property type="nucleotide sequence ID" value="NZ_JASNGB010000012.1"/>
</dbReference>
<protein>
    <submittedName>
        <fullName evidence="1">Uncharacterized protein</fullName>
    </submittedName>
</protein>
<evidence type="ECO:0000313" key="1">
    <source>
        <dbReference type="EMBL" id="MDL2343097.1"/>
    </source>
</evidence>
<organism evidence="1 2">
    <name type="scientific">Deinococcus rhizophilus</name>
    <dbReference type="NCBI Taxonomy" id="3049544"/>
    <lineage>
        <taxon>Bacteria</taxon>
        <taxon>Thermotogati</taxon>
        <taxon>Deinococcota</taxon>
        <taxon>Deinococci</taxon>
        <taxon>Deinococcales</taxon>
        <taxon>Deinococcaceae</taxon>
        <taxon>Deinococcus</taxon>
    </lineage>
</organism>
<keyword evidence="2" id="KW-1185">Reference proteome</keyword>
<sequence length="74" mass="7842">MTGVEWACLCAYARTLPPGPVRRAVRALALGGRPDRMGVALVTAAGLGYLHRGRLTPQGEAVARAFLRREGLGL</sequence>
<proteinExistence type="predicted"/>